<proteinExistence type="predicted"/>
<dbReference type="GO" id="GO:0003700">
    <property type="term" value="F:DNA-binding transcription factor activity"/>
    <property type="evidence" value="ECO:0007669"/>
    <property type="project" value="InterPro"/>
</dbReference>
<dbReference type="Proteomes" id="UP000289650">
    <property type="component" value="Unassembled WGS sequence"/>
</dbReference>
<feature type="domain" description="HTH araC/xylS-type" evidence="4">
    <location>
        <begin position="94"/>
        <end position="193"/>
    </location>
</feature>
<dbReference type="SMART" id="SM00342">
    <property type="entry name" value="HTH_ARAC"/>
    <property type="match status" value="1"/>
</dbReference>
<name>A0A4Q2A5Y7_9BURK</name>
<dbReference type="GO" id="GO:0000976">
    <property type="term" value="F:transcription cis-regulatory region binding"/>
    <property type="evidence" value="ECO:0007669"/>
    <property type="project" value="TreeGrafter"/>
</dbReference>
<evidence type="ECO:0000256" key="1">
    <source>
        <dbReference type="ARBA" id="ARBA00023015"/>
    </source>
</evidence>
<dbReference type="Gene3D" id="1.10.10.60">
    <property type="entry name" value="Homeodomain-like"/>
    <property type="match status" value="1"/>
</dbReference>
<keyword evidence="1" id="KW-0805">Transcription regulation</keyword>
<dbReference type="OrthoDB" id="6506763at2"/>
<organism evidence="5 6">
    <name type="scientific">Burkholderia stabilis</name>
    <dbReference type="NCBI Taxonomy" id="95485"/>
    <lineage>
        <taxon>Bacteria</taxon>
        <taxon>Pseudomonadati</taxon>
        <taxon>Pseudomonadota</taxon>
        <taxon>Betaproteobacteria</taxon>
        <taxon>Burkholderiales</taxon>
        <taxon>Burkholderiaceae</taxon>
        <taxon>Burkholderia</taxon>
        <taxon>Burkholderia cepacia complex</taxon>
    </lineage>
</organism>
<gene>
    <name evidence="5" type="ORF">D1006_39320</name>
</gene>
<dbReference type="InterPro" id="IPR009057">
    <property type="entry name" value="Homeodomain-like_sf"/>
</dbReference>
<dbReference type="InterPro" id="IPR018060">
    <property type="entry name" value="HTH_AraC"/>
</dbReference>
<evidence type="ECO:0000259" key="4">
    <source>
        <dbReference type="PROSITE" id="PS01124"/>
    </source>
</evidence>
<dbReference type="PROSITE" id="PS01124">
    <property type="entry name" value="HTH_ARAC_FAMILY_2"/>
    <property type="match status" value="1"/>
</dbReference>
<dbReference type="PANTHER" id="PTHR47894">
    <property type="entry name" value="HTH-TYPE TRANSCRIPTIONAL REGULATOR GADX"/>
    <property type="match status" value="1"/>
</dbReference>
<reference evidence="5 6" key="1">
    <citation type="submission" date="2018-08" db="EMBL/GenBank/DDBJ databases">
        <title>Mountain-cultivated ginseng endophyte, Burkholderia stabilis and its activity against ginseng root rot disease.</title>
        <authorList>
            <person name="Tapan Kumar M."/>
            <person name="Bae H."/>
            <person name="Shanmugam G."/>
            <person name="Jeon J."/>
        </authorList>
    </citation>
    <scope>NUCLEOTIDE SEQUENCE [LARGE SCALE GENOMIC DNA]</scope>
    <source>
        <strain evidence="5 6">EB159</strain>
    </source>
</reference>
<dbReference type="PANTHER" id="PTHR47894:SF4">
    <property type="entry name" value="HTH-TYPE TRANSCRIPTIONAL REGULATOR GADX"/>
    <property type="match status" value="1"/>
</dbReference>
<accession>A0A4Q2A5Y7</accession>
<protein>
    <submittedName>
        <fullName evidence="5">AraC family transcriptional regulator</fullName>
    </submittedName>
</protein>
<comment type="caution">
    <text evidence="5">The sequence shown here is derived from an EMBL/GenBank/DDBJ whole genome shotgun (WGS) entry which is preliminary data.</text>
</comment>
<keyword evidence="2" id="KW-0238">DNA-binding</keyword>
<evidence type="ECO:0000313" key="5">
    <source>
        <dbReference type="EMBL" id="RXV64577.1"/>
    </source>
</evidence>
<dbReference type="SUPFAM" id="SSF46689">
    <property type="entry name" value="Homeodomain-like"/>
    <property type="match status" value="1"/>
</dbReference>
<dbReference type="GO" id="GO:0005829">
    <property type="term" value="C:cytosol"/>
    <property type="evidence" value="ECO:0007669"/>
    <property type="project" value="TreeGrafter"/>
</dbReference>
<sequence length="196" mass="22005">MRVGAGYHHPGAAPARGRNVAPVVALLPHRRHGPAASYSRAYGCDCRFENSNAAIRLPASSLQCPLPDHDPMLLDMARAYLVQKFGEPRLMLSDRLRALVRRFIGVGDIGQIAIADALSIHPRTLQRRLRNEGQNFEALVDQVRRERLLALLEHPEPPRLSQVALMLGYSQQAAMTRSCRRWFGCSPTELRRRRVA</sequence>
<dbReference type="Pfam" id="PF12833">
    <property type="entry name" value="HTH_18"/>
    <property type="match status" value="1"/>
</dbReference>
<dbReference type="EMBL" id="QWEX01000004">
    <property type="protein sequence ID" value="RXV64577.1"/>
    <property type="molecule type" value="Genomic_DNA"/>
</dbReference>
<evidence type="ECO:0000256" key="2">
    <source>
        <dbReference type="ARBA" id="ARBA00023125"/>
    </source>
</evidence>
<keyword evidence="3" id="KW-0804">Transcription</keyword>
<evidence type="ECO:0000256" key="3">
    <source>
        <dbReference type="ARBA" id="ARBA00023163"/>
    </source>
</evidence>
<dbReference type="AlphaFoldDB" id="A0A4Q2A5Y7"/>
<evidence type="ECO:0000313" key="6">
    <source>
        <dbReference type="Proteomes" id="UP000289650"/>
    </source>
</evidence>